<feature type="transmembrane region" description="Helical" evidence="1">
    <location>
        <begin position="63"/>
        <end position="81"/>
    </location>
</feature>
<proteinExistence type="predicted"/>
<dbReference type="Proteomes" id="UP001179952">
    <property type="component" value="Unassembled WGS sequence"/>
</dbReference>
<reference evidence="3" key="2">
    <citation type="submission" date="2023-06" db="EMBL/GenBank/DDBJ databases">
        <authorList>
            <person name="Ma L."/>
            <person name="Liu K.-W."/>
            <person name="Li Z."/>
            <person name="Hsiao Y.-Y."/>
            <person name="Qi Y."/>
            <person name="Fu T."/>
            <person name="Tang G."/>
            <person name="Zhang D."/>
            <person name="Sun W.-H."/>
            <person name="Liu D.-K."/>
            <person name="Li Y."/>
            <person name="Chen G.-Z."/>
            <person name="Liu X.-D."/>
            <person name="Liao X.-Y."/>
            <person name="Jiang Y.-T."/>
            <person name="Yu X."/>
            <person name="Hao Y."/>
            <person name="Huang J."/>
            <person name="Zhao X.-W."/>
            <person name="Ke S."/>
            <person name="Chen Y.-Y."/>
            <person name="Wu W.-L."/>
            <person name="Hsu J.-L."/>
            <person name="Lin Y.-F."/>
            <person name="Huang M.-D."/>
            <person name="Li C.-Y."/>
            <person name="Huang L."/>
            <person name="Wang Z.-W."/>
            <person name="Zhao X."/>
            <person name="Zhong W.-Y."/>
            <person name="Peng D.-H."/>
            <person name="Ahmad S."/>
            <person name="Lan S."/>
            <person name="Zhang J.-S."/>
            <person name="Tsai W.-C."/>
            <person name="Van De Peer Y."/>
            <person name="Liu Z.-J."/>
        </authorList>
    </citation>
    <scope>NUCLEOTIDE SEQUENCE</scope>
    <source>
        <strain evidence="3">SCP</strain>
        <tissue evidence="3">Leaves</tissue>
    </source>
</reference>
<dbReference type="EMBL" id="JAUJYN010000003">
    <property type="protein sequence ID" value="KAK1274874.1"/>
    <property type="molecule type" value="Genomic_DNA"/>
</dbReference>
<evidence type="ECO:0000256" key="2">
    <source>
        <dbReference type="SAM" id="SignalP"/>
    </source>
</evidence>
<evidence type="ECO:0000256" key="1">
    <source>
        <dbReference type="SAM" id="Phobius"/>
    </source>
</evidence>
<keyword evidence="1" id="KW-0472">Membrane</keyword>
<evidence type="ECO:0000313" key="4">
    <source>
        <dbReference type="Proteomes" id="UP001179952"/>
    </source>
</evidence>
<evidence type="ECO:0000313" key="3">
    <source>
        <dbReference type="EMBL" id="KAK1274874.1"/>
    </source>
</evidence>
<protein>
    <submittedName>
        <fullName evidence="3">Uncharacterized protein</fullName>
    </submittedName>
</protein>
<name>A0AAV9BDU0_ACOGR</name>
<sequence>MVSNMLLVLTIFTLLALAFNLALNPVIIDMDSKAALLPKEDPNSQEAMVTMTGLLDNLQQHSGLQLAFMVPFFIISSYSLVSTVHSSATMYHDKFLTLGS</sequence>
<keyword evidence="2" id="KW-0732">Signal</keyword>
<keyword evidence="1" id="KW-1133">Transmembrane helix</keyword>
<feature type="signal peptide" evidence="2">
    <location>
        <begin position="1"/>
        <end position="18"/>
    </location>
</feature>
<accession>A0AAV9BDU0</accession>
<keyword evidence="1" id="KW-0812">Transmembrane</keyword>
<organism evidence="3 4">
    <name type="scientific">Acorus gramineus</name>
    <name type="common">Dwarf sweet flag</name>
    <dbReference type="NCBI Taxonomy" id="55184"/>
    <lineage>
        <taxon>Eukaryota</taxon>
        <taxon>Viridiplantae</taxon>
        <taxon>Streptophyta</taxon>
        <taxon>Embryophyta</taxon>
        <taxon>Tracheophyta</taxon>
        <taxon>Spermatophyta</taxon>
        <taxon>Magnoliopsida</taxon>
        <taxon>Liliopsida</taxon>
        <taxon>Acoraceae</taxon>
        <taxon>Acorus</taxon>
    </lineage>
</organism>
<comment type="caution">
    <text evidence="3">The sequence shown here is derived from an EMBL/GenBank/DDBJ whole genome shotgun (WGS) entry which is preliminary data.</text>
</comment>
<gene>
    <name evidence="3" type="ORF">QJS04_geneDACA003939</name>
</gene>
<reference evidence="3" key="1">
    <citation type="journal article" date="2023" name="Nat. Commun.">
        <title>Diploid and tetraploid genomes of Acorus and the evolution of monocots.</title>
        <authorList>
            <person name="Ma L."/>
            <person name="Liu K.W."/>
            <person name="Li Z."/>
            <person name="Hsiao Y.Y."/>
            <person name="Qi Y."/>
            <person name="Fu T."/>
            <person name="Tang G.D."/>
            <person name="Zhang D."/>
            <person name="Sun W.H."/>
            <person name="Liu D.K."/>
            <person name="Li Y."/>
            <person name="Chen G.Z."/>
            <person name="Liu X.D."/>
            <person name="Liao X.Y."/>
            <person name="Jiang Y.T."/>
            <person name="Yu X."/>
            <person name="Hao Y."/>
            <person name="Huang J."/>
            <person name="Zhao X.W."/>
            <person name="Ke S."/>
            <person name="Chen Y.Y."/>
            <person name="Wu W.L."/>
            <person name="Hsu J.L."/>
            <person name="Lin Y.F."/>
            <person name="Huang M.D."/>
            <person name="Li C.Y."/>
            <person name="Huang L."/>
            <person name="Wang Z.W."/>
            <person name="Zhao X."/>
            <person name="Zhong W.Y."/>
            <person name="Peng D.H."/>
            <person name="Ahmad S."/>
            <person name="Lan S."/>
            <person name="Zhang J.S."/>
            <person name="Tsai W.C."/>
            <person name="Van de Peer Y."/>
            <person name="Liu Z.J."/>
        </authorList>
    </citation>
    <scope>NUCLEOTIDE SEQUENCE</scope>
    <source>
        <strain evidence="3">SCP</strain>
    </source>
</reference>
<feature type="chain" id="PRO_5043821418" evidence="2">
    <location>
        <begin position="19"/>
        <end position="100"/>
    </location>
</feature>
<keyword evidence="4" id="KW-1185">Reference proteome</keyword>
<dbReference type="AlphaFoldDB" id="A0AAV9BDU0"/>